<evidence type="ECO:0000313" key="3">
    <source>
        <dbReference type="EMBL" id="NIH69569.1"/>
    </source>
</evidence>
<reference evidence="2" key="1">
    <citation type="journal article" date="2014" name="Int. J. Syst. Evol. Microbiol.">
        <title>Complete genome of a new Firmicutes species belonging to the dominant human colonic microbiota ('Ruminococcus bicirculans') reveals two chromosomes and a selective capacity to utilize plant glucans.</title>
        <authorList>
            <consortium name="NISC Comparative Sequencing Program"/>
            <person name="Wegmann U."/>
            <person name="Louis P."/>
            <person name="Goesmann A."/>
            <person name="Henrissat B."/>
            <person name="Duncan S.H."/>
            <person name="Flint H.J."/>
        </authorList>
    </citation>
    <scope>NUCLEOTIDE SEQUENCE</scope>
    <source>
        <strain evidence="2">CGMCC 4.5581</strain>
    </source>
</reference>
<keyword evidence="1" id="KW-1133">Transmembrane helix</keyword>
<feature type="transmembrane region" description="Helical" evidence="1">
    <location>
        <begin position="12"/>
        <end position="34"/>
    </location>
</feature>
<feature type="transmembrane region" description="Helical" evidence="1">
    <location>
        <begin position="46"/>
        <end position="63"/>
    </location>
</feature>
<comment type="caution">
    <text evidence="3">The sequence shown here is derived from an EMBL/GenBank/DDBJ whole genome shotgun (WGS) entry which is preliminary data.</text>
</comment>
<feature type="transmembrane region" description="Helical" evidence="1">
    <location>
        <begin position="75"/>
        <end position="92"/>
    </location>
</feature>
<feature type="transmembrane region" description="Helical" evidence="1">
    <location>
        <begin position="104"/>
        <end position="121"/>
    </location>
</feature>
<keyword evidence="1" id="KW-0812">Transmembrane</keyword>
<protein>
    <submittedName>
        <fullName evidence="3">Uncharacterized protein</fullName>
    </submittedName>
</protein>
<evidence type="ECO:0000313" key="2">
    <source>
        <dbReference type="EMBL" id="GGL74907.1"/>
    </source>
</evidence>
<sequence length="139" mass="14106">MTDTDQDIPATALLAGLAGGLSALPLIALSVVVVSYAPELDGVERWSWPVLLALAVAHLVGAHRSTRRRGYRLQVGAAVATLVGYPLLVVASSTGRPEPVGETVQALALVLAGPLLALLLGSSAGARRWAAGPADEAPG</sequence>
<evidence type="ECO:0000313" key="4">
    <source>
        <dbReference type="Proteomes" id="UP000552836"/>
    </source>
</evidence>
<dbReference type="Proteomes" id="UP000648663">
    <property type="component" value="Unassembled WGS sequence"/>
</dbReference>
<keyword evidence="5" id="KW-1185">Reference proteome</keyword>
<reference evidence="3 4" key="3">
    <citation type="submission" date="2020-02" db="EMBL/GenBank/DDBJ databases">
        <title>Sequencing the genomes of 1000 actinobacteria strains.</title>
        <authorList>
            <person name="Klenk H.-P."/>
        </authorList>
    </citation>
    <scope>NUCLEOTIDE SEQUENCE [LARGE SCALE GENOMIC DNA]</scope>
    <source>
        <strain evidence="3 4">DSM 45201</strain>
    </source>
</reference>
<evidence type="ECO:0000256" key="1">
    <source>
        <dbReference type="SAM" id="Phobius"/>
    </source>
</evidence>
<dbReference type="EMBL" id="JAAMPA010000002">
    <property type="protein sequence ID" value="NIH69569.1"/>
    <property type="molecule type" value="Genomic_DNA"/>
</dbReference>
<reference evidence="5" key="2">
    <citation type="journal article" date="2019" name="Int. J. Syst. Evol. Microbiol.">
        <title>The Global Catalogue of Microorganisms (GCM) 10K type strain sequencing project: providing services to taxonomists for standard genome sequencing and annotation.</title>
        <authorList>
            <consortium name="The Broad Institute Genomics Platform"/>
            <consortium name="The Broad Institute Genome Sequencing Center for Infectious Disease"/>
            <person name="Wu L."/>
            <person name="Ma J."/>
        </authorList>
    </citation>
    <scope>NUCLEOTIDE SEQUENCE [LARGE SCALE GENOMIC DNA]</scope>
    <source>
        <strain evidence="5">CGMCC 4.5581</strain>
    </source>
</reference>
<evidence type="ECO:0000313" key="5">
    <source>
        <dbReference type="Proteomes" id="UP000648663"/>
    </source>
</evidence>
<reference evidence="2" key="4">
    <citation type="submission" date="2024-05" db="EMBL/GenBank/DDBJ databases">
        <authorList>
            <person name="Sun Q."/>
            <person name="Zhou Y."/>
        </authorList>
    </citation>
    <scope>NUCLEOTIDE SEQUENCE</scope>
    <source>
        <strain evidence="2">CGMCC 4.5581</strain>
    </source>
</reference>
<keyword evidence="1" id="KW-0472">Membrane</keyword>
<dbReference type="EMBL" id="BMMI01000006">
    <property type="protein sequence ID" value="GGL74907.1"/>
    <property type="molecule type" value="Genomic_DNA"/>
</dbReference>
<organism evidence="3 4">
    <name type="scientific">Modestobacter marinus</name>
    <dbReference type="NCBI Taxonomy" id="477641"/>
    <lineage>
        <taxon>Bacteria</taxon>
        <taxon>Bacillati</taxon>
        <taxon>Actinomycetota</taxon>
        <taxon>Actinomycetes</taxon>
        <taxon>Geodermatophilales</taxon>
        <taxon>Geodermatophilaceae</taxon>
        <taxon>Modestobacter</taxon>
    </lineage>
</organism>
<dbReference type="AlphaFoldDB" id="A0A846M1P3"/>
<dbReference type="RefSeq" id="WP_166757041.1">
    <property type="nucleotide sequence ID" value="NZ_BAABJU010000020.1"/>
</dbReference>
<name>A0A846M1P3_9ACTN</name>
<gene>
    <name evidence="3" type="ORF">FB380_004057</name>
    <name evidence="2" type="ORF">GCM10011589_33700</name>
</gene>
<proteinExistence type="predicted"/>
<dbReference type="Proteomes" id="UP000552836">
    <property type="component" value="Unassembled WGS sequence"/>
</dbReference>
<accession>A0A846M1P3</accession>